<evidence type="ECO:0000313" key="6">
    <source>
        <dbReference type="Proteomes" id="UP000268823"/>
    </source>
</evidence>
<dbReference type="GO" id="GO:0005737">
    <property type="term" value="C:cytoplasm"/>
    <property type="evidence" value="ECO:0007669"/>
    <property type="project" value="TreeGrafter"/>
</dbReference>
<dbReference type="GO" id="GO:0030488">
    <property type="term" value="P:tRNA methylation"/>
    <property type="evidence" value="ECO:0007669"/>
    <property type="project" value="TreeGrafter"/>
</dbReference>
<comment type="caution">
    <text evidence="5">The sequence shown here is derived from an EMBL/GenBank/DDBJ whole genome shotgun (WGS) entry which is preliminary data.</text>
</comment>
<dbReference type="VEuPathDB" id="FungiDB:BTJ68_11031"/>
<dbReference type="PANTHER" id="PTHR13069:SF21">
    <property type="entry name" value="ALKYLATED DNA REPAIR PROTEIN ALKB HOMOLOG 8"/>
    <property type="match status" value="1"/>
</dbReference>
<accession>A0A3M7FRH1</accession>
<dbReference type="AlphaFoldDB" id="A0A3M7FRH1"/>
<dbReference type="SUPFAM" id="SSF53335">
    <property type="entry name" value="S-adenosyl-L-methionine-dependent methyltransferases"/>
    <property type="match status" value="1"/>
</dbReference>
<evidence type="ECO:0000259" key="4">
    <source>
        <dbReference type="Pfam" id="PF08241"/>
    </source>
</evidence>
<dbReference type="CDD" id="cd02440">
    <property type="entry name" value="AdoMet_MTases"/>
    <property type="match status" value="1"/>
</dbReference>
<protein>
    <recommendedName>
        <fullName evidence="4">Methyltransferase type 11 domain-containing protein</fullName>
    </recommendedName>
</protein>
<dbReference type="Gene3D" id="3.40.50.150">
    <property type="entry name" value="Vaccinia Virus protein VP39"/>
    <property type="match status" value="1"/>
</dbReference>
<dbReference type="EMBL" id="QWIR01000046">
    <property type="protein sequence ID" value="RMY90944.1"/>
    <property type="molecule type" value="Genomic_DNA"/>
</dbReference>
<evidence type="ECO:0000256" key="2">
    <source>
        <dbReference type="ARBA" id="ARBA00022679"/>
    </source>
</evidence>
<evidence type="ECO:0000256" key="1">
    <source>
        <dbReference type="ARBA" id="ARBA00022603"/>
    </source>
</evidence>
<dbReference type="InterPro" id="IPR051422">
    <property type="entry name" value="AlkB_tRNA_MeTrf/Diox"/>
</dbReference>
<sequence>MPATEEPRGEEPKGENYEEQHVHEVYEQIASHFSSTRYKPWPIIERFLNTLPLGSVGLDVGCGNGKYLAVNPNIYILGSDRSTNLTRIAKTHQPHSALVADILDLPHARAAFDFAISIAVIHHLSTRTRRREAIASILETLRPASAGESQGEAAGEGRGGGGRALLYCWALEQEGSRRGWSEGHEQDVMVPWVMRGRKGTKGKGQKKNKKKDEKEEKVSSCEPAGESEEGVDKTFHRYYHLYRQGELEEDVRAAGGEVVEGGYEKDNWWAIAVRR</sequence>
<proteinExistence type="predicted"/>
<keyword evidence="1" id="KW-0489">Methyltransferase</keyword>
<evidence type="ECO:0000313" key="5">
    <source>
        <dbReference type="EMBL" id="RMY90944.1"/>
    </source>
</evidence>
<dbReference type="GO" id="GO:0005634">
    <property type="term" value="C:nucleus"/>
    <property type="evidence" value="ECO:0007669"/>
    <property type="project" value="TreeGrafter"/>
</dbReference>
<feature type="compositionally biased region" description="Basic residues" evidence="3">
    <location>
        <begin position="195"/>
        <end position="209"/>
    </location>
</feature>
<feature type="region of interest" description="Disordered" evidence="3">
    <location>
        <begin position="194"/>
        <end position="229"/>
    </location>
</feature>
<dbReference type="InterPro" id="IPR013216">
    <property type="entry name" value="Methyltransf_11"/>
</dbReference>
<reference evidence="5 6" key="1">
    <citation type="journal article" date="2018" name="BMC Genomics">
        <title>Genomic evidence for intraspecific hybridization in a clonal and extremely halotolerant yeast.</title>
        <authorList>
            <person name="Gostincar C."/>
            <person name="Stajich J.E."/>
            <person name="Zupancic J."/>
            <person name="Zalar P."/>
            <person name="Gunde-Cimerman N."/>
        </authorList>
    </citation>
    <scope>NUCLEOTIDE SEQUENCE [LARGE SCALE GENOMIC DNA]</scope>
    <source>
        <strain evidence="5 6">EXF-2788</strain>
    </source>
</reference>
<dbReference type="GO" id="GO:0008757">
    <property type="term" value="F:S-adenosylmethionine-dependent methyltransferase activity"/>
    <property type="evidence" value="ECO:0007669"/>
    <property type="project" value="InterPro"/>
</dbReference>
<feature type="domain" description="Methyltransferase type 11" evidence="4">
    <location>
        <begin position="58"/>
        <end position="143"/>
    </location>
</feature>
<dbReference type="InterPro" id="IPR029063">
    <property type="entry name" value="SAM-dependent_MTases_sf"/>
</dbReference>
<dbReference type="PANTHER" id="PTHR13069">
    <property type="entry name" value="ALKYLATED DNA REPAIR PROTEIN ALKB HOMOLOG 8"/>
    <property type="match status" value="1"/>
</dbReference>
<feature type="compositionally biased region" description="Basic and acidic residues" evidence="3">
    <location>
        <begin position="210"/>
        <end position="219"/>
    </location>
</feature>
<organism evidence="5 6">
    <name type="scientific">Hortaea werneckii</name>
    <name type="common">Black yeast</name>
    <name type="synonym">Cladosporium werneckii</name>
    <dbReference type="NCBI Taxonomy" id="91943"/>
    <lineage>
        <taxon>Eukaryota</taxon>
        <taxon>Fungi</taxon>
        <taxon>Dikarya</taxon>
        <taxon>Ascomycota</taxon>
        <taxon>Pezizomycotina</taxon>
        <taxon>Dothideomycetes</taxon>
        <taxon>Dothideomycetidae</taxon>
        <taxon>Mycosphaerellales</taxon>
        <taxon>Teratosphaeriaceae</taxon>
        <taxon>Hortaea</taxon>
    </lineage>
</organism>
<dbReference type="OrthoDB" id="271595at2759"/>
<evidence type="ECO:0000256" key="3">
    <source>
        <dbReference type="SAM" id="MobiDB-lite"/>
    </source>
</evidence>
<dbReference type="GO" id="GO:0000049">
    <property type="term" value="F:tRNA binding"/>
    <property type="evidence" value="ECO:0007669"/>
    <property type="project" value="TreeGrafter"/>
</dbReference>
<dbReference type="Pfam" id="PF08241">
    <property type="entry name" value="Methyltransf_11"/>
    <property type="match status" value="1"/>
</dbReference>
<dbReference type="Proteomes" id="UP000268823">
    <property type="component" value="Unassembled WGS sequence"/>
</dbReference>
<dbReference type="GO" id="GO:0106335">
    <property type="term" value="F:tRNA (5-carboxymethyluridine(34)-5-O)-methyltransferase activity"/>
    <property type="evidence" value="ECO:0007669"/>
    <property type="project" value="TreeGrafter"/>
</dbReference>
<keyword evidence="2" id="KW-0808">Transferase</keyword>
<dbReference type="FunFam" id="3.40.50.150:FF:000219">
    <property type="entry name" value="tRNA (Carboxymethyluridine(34)-5-O)-methyltransferase"/>
    <property type="match status" value="1"/>
</dbReference>
<name>A0A3M7FRH1_HORWE</name>
<gene>
    <name evidence="5" type="ORF">D0861_03353</name>
</gene>
<dbReference type="GO" id="GO:0002098">
    <property type="term" value="P:tRNA wobble uridine modification"/>
    <property type="evidence" value="ECO:0007669"/>
    <property type="project" value="TreeGrafter"/>
</dbReference>